<dbReference type="EMBL" id="JACNJD010000327">
    <property type="protein sequence ID" value="MBC8178914.1"/>
    <property type="molecule type" value="Genomic_DNA"/>
</dbReference>
<accession>A0A8J6T8X2</accession>
<evidence type="ECO:0000259" key="2">
    <source>
        <dbReference type="Pfam" id="PF00857"/>
    </source>
</evidence>
<proteinExistence type="predicted"/>
<dbReference type="InterPro" id="IPR036380">
    <property type="entry name" value="Isochorismatase-like_sf"/>
</dbReference>
<name>A0A8J6T8X2_9DELT</name>
<evidence type="ECO:0000313" key="3">
    <source>
        <dbReference type="EMBL" id="MBC8178914.1"/>
    </source>
</evidence>
<dbReference type="SUPFAM" id="SSF52499">
    <property type="entry name" value="Isochorismatase-like hydrolases"/>
    <property type="match status" value="1"/>
</dbReference>
<dbReference type="PANTHER" id="PTHR43540:SF1">
    <property type="entry name" value="ISOCHORISMATASE HYDROLASE"/>
    <property type="match status" value="1"/>
</dbReference>
<dbReference type="InterPro" id="IPR050272">
    <property type="entry name" value="Isochorismatase-like_hydrls"/>
</dbReference>
<dbReference type="Proteomes" id="UP000650524">
    <property type="component" value="Unassembled WGS sequence"/>
</dbReference>
<dbReference type="CDD" id="cd01014">
    <property type="entry name" value="nicotinamidase_related"/>
    <property type="match status" value="1"/>
</dbReference>
<feature type="domain" description="Isochorismatase-like" evidence="2">
    <location>
        <begin position="4"/>
        <end position="144"/>
    </location>
</feature>
<dbReference type="Pfam" id="PF00857">
    <property type="entry name" value="Isochorismatase"/>
    <property type="match status" value="1"/>
</dbReference>
<dbReference type="PANTHER" id="PTHR43540">
    <property type="entry name" value="PEROXYUREIDOACRYLATE/UREIDOACRYLATE AMIDOHYDROLASE-RELATED"/>
    <property type="match status" value="1"/>
</dbReference>
<sequence>MTDALVIIDMQNDYFSGGNMELSGIDAAAENVKKLLLFYRKNAKPVYFIQHFSNYEGAAFFVPNTTGVEINALLIPLESEKVIKKHFPNSFRETNLLEELQSANINHLTICGAMSHLCIDATTRAAFDLGFRCTVVTDACATRDLIFDGNRIPADSVHGAFMAALFPVYAQLKKAEEICEA</sequence>
<comment type="caution">
    <text evidence="3">The sequence shown here is derived from an EMBL/GenBank/DDBJ whole genome shotgun (WGS) entry which is preliminary data.</text>
</comment>
<keyword evidence="1 3" id="KW-0378">Hydrolase</keyword>
<evidence type="ECO:0000313" key="4">
    <source>
        <dbReference type="Proteomes" id="UP000650524"/>
    </source>
</evidence>
<reference evidence="3 4" key="1">
    <citation type="submission" date="2020-08" db="EMBL/GenBank/DDBJ databases">
        <title>Bridging the membrane lipid divide: bacteria of the FCB group superphylum have the potential to synthesize archaeal ether lipids.</title>
        <authorList>
            <person name="Villanueva L."/>
            <person name="Von Meijenfeldt F.A.B."/>
            <person name="Westbye A.B."/>
            <person name="Yadav S."/>
            <person name="Hopmans E.C."/>
            <person name="Dutilh B.E."/>
            <person name="Sinninghe Damste J.S."/>
        </authorList>
    </citation>
    <scope>NUCLEOTIDE SEQUENCE [LARGE SCALE GENOMIC DNA]</scope>
    <source>
        <strain evidence="3">NIOZ-UU27</strain>
    </source>
</reference>
<evidence type="ECO:0000256" key="1">
    <source>
        <dbReference type="ARBA" id="ARBA00022801"/>
    </source>
</evidence>
<dbReference type="InterPro" id="IPR000868">
    <property type="entry name" value="Isochorismatase-like_dom"/>
</dbReference>
<dbReference type="AlphaFoldDB" id="A0A8J6T8X2"/>
<gene>
    <name evidence="3" type="ORF">H8E19_16035</name>
</gene>
<dbReference type="Gene3D" id="3.40.50.850">
    <property type="entry name" value="Isochorismatase-like"/>
    <property type="match status" value="1"/>
</dbReference>
<protein>
    <submittedName>
        <fullName evidence="3">Cysteine hydrolase</fullName>
    </submittedName>
</protein>
<organism evidence="3 4">
    <name type="scientific">Candidatus Desulfacyla euxinica</name>
    <dbReference type="NCBI Taxonomy" id="2841693"/>
    <lineage>
        <taxon>Bacteria</taxon>
        <taxon>Deltaproteobacteria</taxon>
        <taxon>Candidatus Desulfacyla</taxon>
    </lineage>
</organism>
<dbReference type="GO" id="GO:0016787">
    <property type="term" value="F:hydrolase activity"/>
    <property type="evidence" value="ECO:0007669"/>
    <property type="project" value="UniProtKB-KW"/>
</dbReference>